<sequence>LVEGDMPPVILEMRFSNTLSRVLNRTPNSLAKLFPGYEALLRGVIARNQTISEGDMAIAPCAQQKLRF</sequence>
<dbReference type="EMBL" id="BARW01008467">
    <property type="protein sequence ID" value="GAI84662.1"/>
    <property type="molecule type" value="Genomic_DNA"/>
</dbReference>
<accession>X1RV72</accession>
<organism evidence="1">
    <name type="scientific">marine sediment metagenome</name>
    <dbReference type="NCBI Taxonomy" id="412755"/>
    <lineage>
        <taxon>unclassified sequences</taxon>
        <taxon>metagenomes</taxon>
        <taxon>ecological metagenomes</taxon>
    </lineage>
</organism>
<comment type="caution">
    <text evidence="1">The sequence shown here is derived from an EMBL/GenBank/DDBJ whole genome shotgun (WGS) entry which is preliminary data.</text>
</comment>
<evidence type="ECO:0000313" key="1">
    <source>
        <dbReference type="EMBL" id="GAI84662.1"/>
    </source>
</evidence>
<protein>
    <submittedName>
        <fullName evidence="1">Uncharacterized protein</fullName>
    </submittedName>
</protein>
<name>X1RV72_9ZZZZ</name>
<gene>
    <name evidence="1" type="ORF">S12H4_17338</name>
</gene>
<feature type="non-terminal residue" evidence="1">
    <location>
        <position position="1"/>
    </location>
</feature>
<dbReference type="AlphaFoldDB" id="X1RV72"/>
<reference evidence="1" key="1">
    <citation type="journal article" date="2014" name="Front. Microbiol.">
        <title>High frequency of phylogenetically diverse reductive dehalogenase-homologous genes in deep subseafloor sedimentary metagenomes.</title>
        <authorList>
            <person name="Kawai M."/>
            <person name="Futagami T."/>
            <person name="Toyoda A."/>
            <person name="Takaki Y."/>
            <person name="Nishi S."/>
            <person name="Hori S."/>
            <person name="Arai W."/>
            <person name="Tsubouchi T."/>
            <person name="Morono Y."/>
            <person name="Uchiyama I."/>
            <person name="Ito T."/>
            <person name="Fujiyama A."/>
            <person name="Inagaki F."/>
            <person name="Takami H."/>
        </authorList>
    </citation>
    <scope>NUCLEOTIDE SEQUENCE</scope>
    <source>
        <strain evidence="1">Expedition CK06-06</strain>
    </source>
</reference>
<proteinExistence type="predicted"/>